<evidence type="ECO:0000313" key="2">
    <source>
        <dbReference type="EMBL" id="GAM63170.1"/>
    </source>
</evidence>
<evidence type="ECO:0000259" key="1">
    <source>
        <dbReference type="PROSITE" id="PS50268"/>
    </source>
</evidence>
<protein>
    <submittedName>
        <fullName evidence="2">Fibronectin type III domain protein</fullName>
    </submittedName>
</protein>
<dbReference type="GO" id="GO:0016020">
    <property type="term" value="C:membrane"/>
    <property type="evidence" value="ECO:0007669"/>
    <property type="project" value="InterPro"/>
</dbReference>
<dbReference type="PROSITE" id="PS50268">
    <property type="entry name" value="CADHERIN_2"/>
    <property type="match status" value="1"/>
</dbReference>
<feature type="domain" description="Cadherin" evidence="1">
    <location>
        <begin position="515"/>
        <end position="650"/>
    </location>
</feature>
<proteinExistence type="predicted"/>
<dbReference type="InterPro" id="IPR002126">
    <property type="entry name" value="Cadherin-like_dom"/>
</dbReference>
<dbReference type="GO" id="GO:0005509">
    <property type="term" value="F:calcium ion binding"/>
    <property type="evidence" value="ECO:0007669"/>
    <property type="project" value="InterPro"/>
</dbReference>
<dbReference type="EMBL" id="BBSA01000008">
    <property type="protein sequence ID" value="GAM63170.1"/>
    <property type="molecule type" value="Genomic_DNA"/>
</dbReference>
<comment type="caution">
    <text evidence="2">The sequence shown here is derived from an EMBL/GenBank/DDBJ whole genome shotgun (WGS) entry which is preliminary data.</text>
</comment>
<dbReference type="AlphaFoldDB" id="A0A0B8P8K4"/>
<sequence length="771" mass="81738">MDSDGSLVTSITLNYDPANPTALDDFLLDVRFKPTEHFPEGDGDNTVSLTVSGTITDTTVFDETDGYTKGPDQDAGKPFSGEVSFEIVPVLDPVRVTGGDRSSKITVTGEEDTEIRLDQVAGDPFRVSLVDQDGSEEFVSIRLSGIPDDFLVRSLDEEGDDGFIIKNNGNGFWTIQLNDPSATSVSFENIAITPAENFSGSVDIGIIIFTQEKLLQVPTEFNASFTLVVNPAGDAVDNDIVDSVEGTENEDIDILINTFIVDNVYSLPGDGSGSDYIENAPETLRITVEGVPDGGVIKLADGTLFTDSGNGVWTLDVDAQELDKIVFNPGDNNSSNWDPAQLTVKVQSVDTDFNGTEYLGPEAVQVVDVTIEEVNDQPVFGGVSDLVALEDNEYNITNLSIADPDIADDPTAIYTFTITVDSGLLNFGPDAEANFGVTLVPNTPSTSITVTGTADQINAALADGVRFNPEANFNGDVNVDITVNDGGNLGIVGEPNDNSGSFVIDVEPENDQPLIDPITDTTVSEDGSVDITGIVISDVDTVDDPTAPYTVTISAPSGIGSFSFVGDPASFRVVISGTGTESVTIDGTVDQINNFLASGVTFIPAPDYNGTATVTVEVDDNGNLGVVGEPNTNQTTFEVEVTPTNDTPELAGISNRNVDEDNTLSITDLQISDVDESNDPTADYVLTIAADGNGDFDFAQADKDAFSGSIDITDGQVVLTGSIADINTLLSSGFCLHQMPTIKEMLRLLLLSMTKVTLVHRMSQKSQQMTL</sequence>
<accession>A0A0B8P8K4</accession>
<name>A0A0B8P8K4_9VIBR</name>
<evidence type="ECO:0000313" key="3">
    <source>
        <dbReference type="Proteomes" id="UP000031670"/>
    </source>
</evidence>
<reference evidence="2 3" key="1">
    <citation type="submission" date="2015-01" db="EMBL/GenBank/DDBJ databases">
        <title>Vibrio sp. C5 JCM 19232 whole genome shotgun sequence.</title>
        <authorList>
            <person name="Sawabe T."/>
            <person name="Meirelles P."/>
            <person name="Feng G."/>
            <person name="Sayaka M."/>
            <person name="Hattori M."/>
            <person name="Ohkuma M."/>
        </authorList>
    </citation>
    <scope>NUCLEOTIDE SEQUENCE [LARGE SCALE GENOMIC DNA]</scope>
    <source>
        <strain evidence="2 3">JCM19232</strain>
    </source>
</reference>
<dbReference type="GO" id="GO:0007156">
    <property type="term" value="P:homophilic cell adhesion via plasma membrane adhesion molecules"/>
    <property type="evidence" value="ECO:0007669"/>
    <property type="project" value="InterPro"/>
</dbReference>
<dbReference type="Proteomes" id="UP000031670">
    <property type="component" value="Unassembled WGS sequence"/>
</dbReference>
<reference evidence="2 3" key="2">
    <citation type="submission" date="2015-01" db="EMBL/GenBank/DDBJ databases">
        <authorList>
            <consortium name="NBRP consortium"/>
            <person name="Sawabe T."/>
            <person name="Meirelles P."/>
            <person name="Feng G."/>
            <person name="Sayaka M."/>
            <person name="Hattori M."/>
            <person name="Ohkuma M."/>
        </authorList>
    </citation>
    <scope>NUCLEOTIDE SEQUENCE [LARGE SCALE GENOMIC DNA]</scope>
    <source>
        <strain evidence="2 3">JCM19232</strain>
    </source>
</reference>
<gene>
    <name evidence="2" type="ORF">JCM19232_1317</name>
</gene>
<organism evidence="2 3">
    <name type="scientific">Vibrio ishigakensis</name>
    <dbReference type="NCBI Taxonomy" id="1481914"/>
    <lineage>
        <taxon>Bacteria</taxon>
        <taxon>Pseudomonadati</taxon>
        <taxon>Pseudomonadota</taxon>
        <taxon>Gammaproteobacteria</taxon>
        <taxon>Vibrionales</taxon>
        <taxon>Vibrionaceae</taxon>
        <taxon>Vibrio</taxon>
    </lineage>
</organism>